<protein>
    <submittedName>
        <fullName evidence="2">Uncharacterized protein</fullName>
    </submittedName>
</protein>
<organism evidence="2 3">
    <name type="scientific">Ceraceosorus bombacis</name>
    <dbReference type="NCBI Taxonomy" id="401625"/>
    <lineage>
        <taxon>Eukaryota</taxon>
        <taxon>Fungi</taxon>
        <taxon>Dikarya</taxon>
        <taxon>Basidiomycota</taxon>
        <taxon>Ustilaginomycotina</taxon>
        <taxon>Exobasidiomycetes</taxon>
        <taxon>Ceraceosorales</taxon>
        <taxon>Ceraceosoraceae</taxon>
        <taxon>Ceraceosorus</taxon>
    </lineage>
</organism>
<keyword evidence="1" id="KW-0812">Transmembrane</keyword>
<keyword evidence="3" id="KW-1185">Reference proteome</keyword>
<proteinExistence type="predicted"/>
<sequence>MSSIAAFFASPGFRAGLYAGNALWHTSAFIHFGFLPQKMMRKLSTRVKKVDTIETPEGDAWHHDLMRYLGGINAGFVVLAALRFLPLLTSSSISKQLSARRGSLSVLSADGDPAAARALDIVTLSALAAANASQAALNFFWARPSGRWIVGHGFDRITVLDTVFTILDVTVVALRAAGW</sequence>
<evidence type="ECO:0000313" key="3">
    <source>
        <dbReference type="Proteomes" id="UP000054845"/>
    </source>
</evidence>
<keyword evidence="1" id="KW-1133">Transmembrane helix</keyword>
<feature type="transmembrane region" description="Helical" evidence="1">
    <location>
        <begin position="65"/>
        <end position="85"/>
    </location>
</feature>
<evidence type="ECO:0000256" key="1">
    <source>
        <dbReference type="SAM" id="Phobius"/>
    </source>
</evidence>
<name>A0A0P1B790_9BASI</name>
<reference evidence="3" key="1">
    <citation type="submission" date="2014-09" db="EMBL/GenBank/DDBJ databases">
        <authorList>
            <person name="Sharma Rahul"/>
            <person name="Thines Marco"/>
        </authorList>
    </citation>
    <scope>NUCLEOTIDE SEQUENCE [LARGE SCALE GENOMIC DNA]</scope>
</reference>
<keyword evidence="1" id="KW-0472">Membrane</keyword>
<accession>A0A0P1B790</accession>
<dbReference type="AlphaFoldDB" id="A0A0P1B790"/>
<dbReference type="EMBL" id="CCYA01000065">
    <property type="protein sequence ID" value="CEH11764.1"/>
    <property type="molecule type" value="Genomic_DNA"/>
</dbReference>
<evidence type="ECO:0000313" key="2">
    <source>
        <dbReference type="EMBL" id="CEH11764.1"/>
    </source>
</evidence>
<dbReference type="OrthoDB" id="3529721at2759"/>
<dbReference type="Proteomes" id="UP000054845">
    <property type="component" value="Unassembled WGS sequence"/>
</dbReference>
<dbReference type="STRING" id="401625.A0A0P1B790"/>